<dbReference type="OrthoDB" id="674637at2"/>
<proteinExistence type="predicted"/>
<reference evidence="1 2" key="1">
    <citation type="submission" date="2019-03" db="EMBL/GenBank/DDBJ databases">
        <title>Genomic Encyclopedia of Archaeal and Bacterial Type Strains, Phase II (KMG-II): from individual species to whole genera.</title>
        <authorList>
            <person name="Goeker M."/>
        </authorList>
    </citation>
    <scope>NUCLEOTIDE SEQUENCE [LARGE SCALE GENOMIC DNA]</scope>
    <source>
        <strain evidence="1 2">DSM 28323</strain>
    </source>
</reference>
<sequence>MGKRIINIFLILVLAVQILPIQQMGKLLYTNQFTEEIPHNLDHSGEPQQSEAKSDFISTPELSIFHQKDFIGLIRPVTADVIPQNHTTEIHVPPPNC</sequence>
<organism evidence="1 2">
    <name type="scientific">Sediminibacterium goheungense</name>
    <dbReference type="NCBI Taxonomy" id="1086393"/>
    <lineage>
        <taxon>Bacteria</taxon>
        <taxon>Pseudomonadati</taxon>
        <taxon>Bacteroidota</taxon>
        <taxon>Chitinophagia</taxon>
        <taxon>Chitinophagales</taxon>
        <taxon>Chitinophagaceae</taxon>
        <taxon>Sediminibacterium</taxon>
    </lineage>
</organism>
<dbReference type="RefSeq" id="WP_133473770.1">
    <property type="nucleotide sequence ID" value="NZ_SNWP01000010.1"/>
</dbReference>
<name>A0A4R6J4E6_9BACT</name>
<dbReference type="Proteomes" id="UP000295741">
    <property type="component" value="Unassembled WGS sequence"/>
</dbReference>
<comment type="caution">
    <text evidence="1">The sequence shown here is derived from an EMBL/GenBank/DDBJ whole genome shotgun (WGS) entry which is preliminary data.</text>
</comment>
<gene>
    <name evidence="1" type="ORF">BC659_1249</name>
</gene>
<keyword evidence="2" id="KW-1185">Reference proteome</keyword>
<dbReference type="AlphaFoldDB" id="A0A4R6J4E6"/>
<dbReference type="EMBL" id="SNWP01000010">
    <property type="protein sequence ID" value="TDO29166.1"/>
    <property type="molecule type" value="Genomic_DNA"/>
</dbReference>
<protein>
    <submittedName>
        <fullName evidence="1">Uncharacterized protein</fullName>
    </submittedName>
</protein>
<accession>A0A4R6J4E6</accession>
<evidence type="ECO:0000313" key="1">
    <source>
        <dbReference type="EMBL" id="TDO29166.1"/>
    </source>
</evidence>
<evidence type="ECO:0000313" key="2">
    <source>
        <dbReference type="Proteomes" id="UP000295741"/>
    </source>
</evidence>